<proteinExistence type="predicted"/>
<reference evidence="3 4" key="1">
    <citation type="submission" date="2015-01" db="EMBL/GenBank/DDBJ databases">
        <authorList>
            <person name="Xiang T."/>
            <person name="Song Y."/>
            <person name="Huang L."/>
            <person name="Wang B."/>
            <person name="Wu P."/>
        </authorList>
    </citation>
    <scope>NUCLEOTIDE SEQUENCE [LARGE SCALE GENOMIC DNA]</scope>
    <source>
        <strain evidence="3 4">Cc12</strain>
    </source>
</reference>
<name>A0A0B7HKB7_9FLAO</name>
<dbReference type="Gene3D" id="3.40.50.300">
    <property type="entry name" value="P-loop containing nucleotide triphosphate hydrolases"/>
    <property type="match status" value="1"/>
</dbReference>
<dbReference type="EMBL" id="CDOE01000070">
    <property type="protein sequence ID" value="CEN37988.1"/>
    <property type="molecule type" value="Genomic_DNA"/>
</dbReference>
<sequence>MVCFGPESTGKTTLCKALAEAFGTVWTPEFMRIYLEEKWQKHHQSCSWNDLLPIAYGQMALENEQVPKANRVLFCDTDLLELMTYSKIYYQGKCPAEIEKYATENHYDFYFLTDIDVPWEPDPLRDRPNDRPYMFDQFKKMLIAHKKSFITLRGDAQVRLRTASEIVRKILLKQWN</sequence>
<evidence type="ECO:0000259" key="1">
    <source>
        <dbReference type="Pfam" id="PF13521"/>
    </source>
</evidence>
<dbReference type="Pfam" id="PF13521">
    <property type="entry name" value="AAA_28"/>
    <property type="match status" value="1"/>
</dbReference>
<gene>
    <name evidence="3" type="ORF">CCAN12_720018</name>
    <name evidence="2" type="ORF">CGC54_07060</name>
</gene>
<evidence type="ECO:0000313" key="2">
    <source>
        <dbReference type="EMBL" id="ATA94895.1"/>
    </source>
</evidence>
<dbReference type="InterPro" id="IPR038727">
    <property type="entry name" value="NadR/Ttd14_AAA_dom"/>
</dbReference>
<dbReference type="PANTHER" id="PTHR37512:SF1">
    <property type="entry name" value="NADR_TTD14 AAA DOMAIN-CONTAINING PROTEIN"/>
    <property type="match status" value="1"/>
</dbReference>
<keyword evidence="2" id="KW-0548">Nucleotidyltransferase</keyword>
<dbReference type="SUPFAM" id="SSF52540">
    <property type="entry name" value="P-loop containing nucleoside triphosphate hydrolases"/>
    <property type="match status" value="1"/>
</dbReference>
<dbReference type="Proteomes" id="UP000044026">
    <property type="component" value="Unassembled WGS sequence"/>
</dbReference>
<evidence type="ECO:0000313" key="5">
    <source>
        <dbReference type="Proteomes" id="UP000243753"/>
    </source>
</evidence>
<dbReference type="InterPro" id="IPR052735">
    <property type="entry name" value="NAD_biosynth-regulator"/>
</dbReference>
<evidence type="ECO:0000313" key="4">
    <source>
        <dbReference type="Proteomes" id="UP000044026"/>
    </source>
</evidence>
<dbReference type="Proteomes" id="UP000243753">
    <property type="component" value="Chromosome"/>
</dbReference>
<dbReference type="PANTHER" id="PTHR37512">
    <property type="entry name" value="TRIFUNCTIONAL NAD BIOSYNTHESIS/REGULATOR PROTEIN NADR"/>
    <property type="match status" value="1"/>
</dbReference>
<dbReference type="AlphaFoldDB" id="A0A0B7HKB7"/>
<dbReference type="InterPro" id="IPR027417">
    <property type="entry name" value="P-loop_NTPase"/>
</dbReference>
<evidence type="ECO:0000313" key="3">
    <source>
        <dbReference type="EMBL" id="CEN37988.1"/>
    </source>
</evidence>
<reference evidence="5" key="3">
    <citation type="submission" date="2017-06" db="EMBL/GenBank/DDBJ databases">
        <title>Capnocytophaga spp. assemblies.</title>
        <authorList>
            <person name="Gulvik C.A."/>
        </authorList>
    </citation>
    <scope>NUCLEOTIDE SEQUENCE [LARGE SCALE GENOMIC DNA]</scope>
    <source>
        <strain evidence="5">H3936</strain>
    </source>
</reference>
<organism evidence="3 4">
    <name type="scientific">Capnocytophaga canimorsus</name>
    <dbReference type="NCBI Taxonomy" id="28188"/>
    <lineage>
        <taxon>Bacteria</taxon>
        <taxon>Pseudomonadati</taxon>
        <taxon>Bacteroidota</taxon>
        <taxon>Flavobacteriia</taxon>
        <taxon>Flavobacteriales</taxon>
        <taxon>Flavobacteriaceae</taxon>
        <taxon>Capnocytophaga</taxon>
    </lineage>
</organism>
<dbReference type="EMBL" id="CP022389">
    <property type="protein sequence ID" value="ATA94895.1"/>
    <property type="molecule type" value="Genomic_DNA"/>
</dbReference>
<keyword evidence="2" id="KW-0808">Transferase</keyword>
<feature type="domain" description="NadR/Ttd14 AAA" evidence="1">
    <location>
        <begin position="2"/>
        <end position="159"/>
    </location>
</feature>
<protein>
    <submittedName>
        <fullName evidence="2">Nicotinate-nucleotide adenylyltransferase</fullName>
    </submittedName>
    <submittedName>
        <fullName evidence="3">Transcriptional regulator nadR</fullName>
    </submittedName>
</protein>
<accession>A0A0B7HKB7</accession>
<dbReference type="GO" id="GO:0016779">
    <property type="term" value="F:nucleotidyltransferase activity"/>
    <property type="evidence" value="ECO:0007669"/>
    <property type="project" value="UniProtKB-KW"/>
</dbReference>
<reference evidence="2" key="2">
    <citation type="journal article" date="2017" name="Genome Announc.">
        <title>Twelve Complete Reference Genomes of Clinical Isolates in the Capnocytophaga Genus.</title>
        <authorList>
            <person name="Villarma A."/>
            <person name="Gulvik C.A."/>
            <person name="Rowe L.A."/>
            <person name="Sheth M."/>
            <person name="Juieng P."/>
            <person name="Nicholson A.C."/>
            <person name="Loparev V.N."/>
            <person name="McQuiston J.R."/>
        </authorList>
    </citation>
    <scope>NUCLEOTIDE SEQUENCE</scope>
    <source>
        <strain evidence="2">H3936</strain>
    </source>
</reference>